<protein>
    <submittedName>
        <fullName evidence="1">Uncharacterized protein</fullName>
    </submittedName>
</protein>
<proteinExistence type="predicted"/>
<keyword evidence="2" id="KW-1185">Reference proteome</keyword>
<name>A0A5B7J9I8_PORTR</name>
<accession>A0A5B7J9I8</accession>
<dbReference type="EMBL" id="VSRR010079810">
    <property type="protein sequence ID" value="MPC89074.1"/>
    <property type="molecule type" value="Genomic_DNA"/>
</dbReference>
<sequence>MAASFSQVHVVIARTNTQARRQCICGAPRDDWNPLSSSPVVGAEGTAASGMGRVSLLVLLRGCFRIDRR</sequence>
<evidence type="ECO:0000313" key="2">
    <source>
        <dbReference type="Proteomes" id="UP000324222"/>
    </source>
</evidence>
<reference evidence="1 2" key="1">
    <citation type="submission" date="2019-05" db="EMBL/GenBank/DDBJ databases">
        <title>Another draft genome of Portunus trituberculatus and its Hox gene families provides insights of decapod evolution.</title>
        <authorList>
            <person name="Jeong J.-H."/>
            <person name="Song I."/>
            <person name="Kim S."/>
            <person name="Choi T."/>
            <person name="Kim D."/>
            <person name="Ryu S."/>
            <person name="Kim W."/>
        </authorList>
    </citation>
    <scope>NUCLEOTIDE SEQUENCE [LARGE SCALE GENOMIC DNA]</scope>
    <source>
        <tissue evidence="1">Muscle</tissue>
    </source>
</reference>
<dbReference type="Proteomes" id="UP000324222">
    <property type="component" value="Unassembled WGS sequence"/>
</dbReference>
<evidence type="ECO:0000313" key="1">
    <source>
        <dbReference type="EMBL" id="MPC89074.1"/>
    </source>
</evidence>
<dbReference type="AlphaFoldDB" id="A0A5B7J9I8"/>
<gene>
    <name evidence="1" type="ORF">E2C01_084004</name>
</gene>
<comment type="caution">
    <text evidence="1">The sequence shown here is derived from an EMBL/GenBank/DDBJ whole genome shotgun (WGS) entry which is preliminary data.</text>
</comment>
<organism evidence="1 2">
    <name type="scientific">Portunus trituberculatus</name>
    <name type="common">Swimming crab</name>
    <name type="synonym">Neptunus trituberculatus</name>
    <dbReference type="NCBI Taxonomy" id="210409"/>
    <lineage>
        <taxon>Eukaryota</taxon>
        <taxon>Metazoa</taxon>
        <taxon>Ecdysozoa</taxon>
        <taxon>Arthropoda</taxon>
        <taxon>Crustacea</taxon>
        <taxon>Multicrustacea</taxon>
        <taxon>Malacostraca</taxon>
        <taxon>Eumalacostraca</taxon>
        <taxon>Eucarida</taxon>
        <taxon>Decapoda</taxon>
        <taxon>Pleocyemata</taxon>
        <taxon>Brachyura</taxon>
        <taxon>Eubrachyura</taxon>
        <taxon>Portunoidea</taxon>
        <taxon>Portunidae</taxon>
        <taxon>Portuninae</taxon>
        <taxon>Portunus</taxon>
    </lineage>
</organism>